<dbReference type="PANTHER" id="PTHR16131">
    <property type="entry name" value="LIGAND-DEPENDENT NUCLEAR RECEPTOR-INTERACTING FACTOR 1"/>
    <property type="match status" value="1"/>
</dbReference>
<dbReference type="PANTHER" id="PTHR16131:SF2">
    <property type="entry name" value="LIGAND-DEPENDENT NUCLEAR RECEPTOR-INTERACTING FACTOR 1"/>
    <property type="match status" value="1"/>
</dbReference>
<protein>
    <recommendedName>
        <fullName evidence="4">Ligand dependent nuclear receptor interacting factor 1</fullName>
    </recommendedName>
</protein>
<accession>A0ABQ7SNT1</accession>
<gene>
    <name evidence="2" type="ORF">JD844_018585</name>
</gene>
<dbReference type="Pfam" id="PF15741">
    <property type="entry name" value="LRIF1"/>
    <property type="match status" value="1"/>
</dbReference>
<dbReference type="Proteomes" id="UP000826234">
    <property type="component" value="Unassembled WGS sequence"/>
</dbReference>
<sequence length="783" mass="85704">MSKMAPGAALAADGKGEAETGPGKAASSVPPCFAGRVYQIVPTTGLDGKNLLKLLPVSKPIRNFVPLHQSAVISNNTKGNVSVAGHSNLKNLFVNTTISPFIRCPELKKGTPEKLILPKLLSQVQKVDASVTREDPATPIISRTMKKNPTILTITSIQSRSQSADRSTLQNDATPVCSEKNNARCVLVNTNSFPIAPKSQVLPSGHPFQTPAHAEPKPVPASLLPPSTQQKILVATASNVPGVCEVTKAPTVIYVSPVSSAKSAASKPLQNIYQKPITKLSESLTQTLSQTTVSSSALHGATSDSTKNQACPIKWVVQESPQSTPSCIPMSSSNYMASEILKTLCNVKNPKNNPVSIAPTSSNNLSESQAEMTSEKDNSLVMYNGRLYLLTKKETSVVSENKYSKQILSTDETHDKRHNSHSVSPPANSTITNQVVNLVLSKSKGVACNAKDPKANETMRPQLLSEANKSLKVASTFLVQPRGNLQISSTSQHETISVLGNIPVRMTVDHKPVALENANQNFIQKIIIHKPATSTLLSSTMPDAFKEEEEKVEGFPGIQIKHGKEKDGKQYIELRKRIGLFKEERVHLRRIPLSVTPARQETTVCFSNVQTSDSCDFSQNVPIKPKLQEKEKIIEESEEELNIKRKTETPQILEHAKRKRIMANPDVEQNDLYSAMNNPDSPCIQLESQEDNSQGVLQFSQPIDLDSDPCTQSSEENSILSPALDCCEKETSHNESSFREDIFPCSPPDLEDTIKEEKITRLKLLLREQEAALEEIRKKMQQT</sequence>
<dbReference type="InterPro" id="IPR026191">
    <property type="entry name" value="LRIF1"/>
</dbReference>
<evidence type="ECO:0000256" key="1">
    <source>
        <dbReference type="SAM" id="MobiDB-lite"/>
    </source>
</evidence>
<organism evidence="2 3">
    <name type="scientific">Phrynosoma platyrhinos</name>
    <name type="common">Desert horned lizard</name>
    <dbReference type="NCBI Taxonomy" id="52577"/>
    <lineage>
        <taxon>Eukaryota</taxon>
        <taxon>Metazoa</taxon>
        <taxon>Chordata</taxon>
        <taxon>Craniata</taxon>
        <taxon>Vertebrata</taxon>
        <taxon>Euteleostomi</taxon>
        <taxon>Lepidosauria</taxon>
        <taxon>Squamata</taxon>
        <taxon>Bifurcata</taxon>
        <taxon>Unidentata</taxon>
        <taxon>Episquamata</taxon>
        <taxon>Toxicofera</taxon>
        <taxon>Iguania</taxon>
        <taxon>Phrynosomatidae</taxon>
        <taxon>Phrynosomatinae</taxon>
        <taxon>Phrynosoma</taxon>
    </lineage>
</organism>
<keyword evidence="3" id="KW-1185">Reference proteome</keyword>
<reference evidence="2 3" key="1">
    <citation type="journal article" date="2022" name="Gigascience">
        <title>A chromosome-level genome assembly and annotation of the desert horned lizard, Phrynosoma platyrhinos, provides insight into chromosomal rearrangements among reptiles.</title>
        <authorList>
            <person name="Koochekian N."/>
            <person name="Ascanio A."/>
            <person name="Farleigh K."/>
            <person name="Card D.C."/>
            <person name="Schield D.R."/>
            <person name="Castoe T.A."/>
            <person name="Jezkova T."/>
        </authorList>
    </citation>
    <scope>NUCLEOTIDE SEQUENCE [LARGE SCALE GENOMIC DNA]</scope>
    <source>
        <strain evidence="2">NK-2021</strain>
    </source>
</reference>
<evidence type="ECO:0000313" key="2">
    <source>
        <dbReference type="EMBL" id="KAH0618990.1"/>
    </source>
</evidence>
<comment type="caution">
    <text evidence="2">The sequence shown here is derived from an EMBL/GenBank/DDBJ whole genome shotgun (WGS) entry which is preliminary data.</text>
</comment>
<evidence type="ECO:0000313" key="3">
    <source>
        <dbReference type="Proteomes" id="UP000826234"/>
    </source>
</evidence>
<name>A0ABQ7SNT1_PHRPL</name>
<feature type="region of interest" description="Disordered" evidence="1">
    <location>
        <begin position="1"/>
        <end position="27"/>
    </location>
</feature>
<evidence type="ECO:0008006" key="4">
    <source>
        <dbReference type="Google" id="ProtNLM"/>
    </source>
</evidence>
<feature type="region of interest" description="Disordered" evidence="1">
    <location>
        <begin position="409"/>
        <end position="429"/>
    </location>
</feature>
<proteinExistence type="predicted"/>
<dbReference type="EMBL" id="JAIPUX010005289">
    <property type="protein sequence ID" value="KAH0618990.1"/>
    <property type="molecule type" value="Genomic_DNA"/>
</dbReference>